<feature type="transmembrane region" description="Helical" evidence="7">
    <location>
        <begin position="345"/>
        <end position="366"/>
    </location>
</feature>
<dbReference type="EMBL" id="RPFW01000007">
    <property type="protein sequence ID" value="TVZ01027.1"/>
    <property type="molecule type" value="Genomic_DNA"/>
</dbReference>
<evidence type="ECO:0000313" key="10">
    <source>
        <dbReference type="Proteomes" id="UP000460272"/>
    </source>
</evidence>
<evidence type="ECO:0000256" key="3">
    <source>
        <dbReference type="ARBA" id="ARBA00022475"/>
    </source>
</evidence>
<evidence type="ECO:0000256" key="1">
    <source>
        <dbReference type="ARBA" id="ARBA00004651"/>
    </source>
</evidence>
<keyword evidence="3" id="KW-1003">Cell membrane</keyword>
<reference evidence="9 10" key="1">
    <citation type="submission" date="2018-11" db="EMBL/GenBank/DDBJ databases">
        <title>Trebonia kvetii gen.nov., sp.nov., a novel acidophilic actinobacterium, and proposal of the new actinobacterial family Treboniaceae fam. nov.</title>
        <authorList>
            <person name="Rapoport D."/>
            <person name="Sagova-Mareckova M."/>
            <person name="Sedlacek I."/>
            <person name="Provaznik J."/>
            <person name="Kralova S."/>
            <person name="Pavlinic D."/>
            <person name="Benes V."/>
            <person name="Kopecky J."/>
        </authorList>
    </citation>
    <scope>NUCLEOTIDE SEQUENCE [LARGE SCALE GENOMIC DNA]</scope>
    <source>
        <strain evidence="9 10">15Tr583</strain>
    </source>
</reference>
<dbReference type="GO" id="GO:0098797">
    <property type="term" value="C:plasma membrane protein complex"/>
    <property type="evidence" value="ECO:0007669"/>
    <property type="project" value="TreeGrafter"/>
</dbReference>
<feature type="transmembrane region" description="Helical" evidence="7">
    <location>
        <begin position="254"/>
        <end position="276"/>
    </location>
</feature>
<evidence type="ECO:0000259" key="8">
    <source>
        <dbReference type="Pfam" id="PF02687"/>
    </source>
</evidence>
<proteinExistence type="inferred from homology"/>
<comment type="caution">
    <text evidence="9">The sequence shown here is derived from an EMBL/GenBank/DDBJ whole genome shotgun (WGS) entry which is preliminary data.</text>
</comment>
<dbReference type="AlphaFoldDB" id="A0A6P2BQT5"/>
<keyword evidence="10" id="KW-1185">Reference proteome</keyword>
<evidence type="ECO:0000256" key="5">
    <source>
        <dbReference type="ARBA" id="ARBA00022989"/>
    </source>
</evidence>
<dbReference type="Pfam" id="PF02687">
    <property type="entry name" value="FtsX"/>
    <property type="match status" value="1"/>
</dbReference>
<evidence type="ECO:0000256" key="4">
    <source>
        <dbReference type="ARBA" id="ARBA00022692"/>
    </source>
</evidence>
<protein>
    <submittedName>
        <fullName evidence="9">ABC transporter permease</fullName>
    </submittedName>
</protein>
<dbReference type="InterPro" id="IPR003838">
    <property type="entry name" value="ABC3_permease_C"/>
</dbReference>
<keyword evidence="5 7" id="KW-1133">Transmembrane helix</keyword>
<name>A0A6P2BQT5_9ACTN</name>
<organism evidence="9 10">
    <name type="scientific">Trebonia kvetii</name>
    <dbReference type="NCBI Taxonomy" id="2480626"/>
    <lineage>
        <taxon>Bacteria</taxon>
        <taxon>Bacillati</taxon>
        <taxon>Actinomycetota</taxon>
        <taxon>Actinomycetes</taxon>
        <taxon>Streptosporangiales</taxon>
        <taxon>Treboniaceae</taxon>
        <taxon>Trebonia</taxon>
    </lineage>
</organism>
<evidence type="ECO:0000256" key="6">
    <source>
        <dbReference type="ARBA" id="ARBA00023136"/>
    </source>
</evidence>
<dbReference type="InterPro" id="IPR051447">
    <property type="entry name" value="Lipoprotein-release_system"/>
</dbReference>
<dbReference type="Proteomes" id="UP000460272">
    <property type="component" value="Unassembled WGS sequence"/>
</dbReference>
<feature type="transmembrane region" description="Helical" evidence="7">
    <location>
        <begin position="307"/>
        <end position="333"/>
    </location>
</feature>
<evidence type="ECO:0000256" key="7">
    <source>
        <dbReference type="SAM" id="Phobius"/>
    </source>
</evidence>
<feature type="domain" description="ABC3 transporter permease C-terminal" evidence="8">
    <location>
        <begin position="258"/>
        <end position="376"/>
    </location>
</feature>
<sequence>MLTGRWLSPVAASGIRLAFQPGHGRAAVAVRPAIVGMAAALAAVLAALVFGSSVSHVVGDPAVAGWDWDVTVGNPHSADVYSQAVPRLRADRFVSGFTVTAMGDAVLDGRDDVTIVGLQNVTGHVVPPVLAGRLPSAPDEIALGGRELRALGKSIGDTVAAHGPDGPVALHITGEVVLSPEITNEQTQLGSGGVMTLGGADALSGSMPPRNVFLVALRKPVRPVAMASLKRQFPGSVLSSIPPPEVRDLSGVSGLPLVLAFVLMVLASGIIAHTLLTSVRRRRRELAVLKTLGFVTRQVRATVAWQATALVGVGLIVGVPLGLLAGRWAWILFAGQVAIVPAPVVSPLTLLAVPAVLLLANAIAAIPARAAGRTQPAVILRTE</sequence>
<evidence type="ECO:0000313" key="9">
    <source>
        <dbReference type="EMBL" id="TVZ01027.1"/>
    </source>
</evidence>
<dbReference type="GO" id="GO:0044874">
    <property type="term" value="P:lipoprotein localization to outer membrane"/>
    <property type="evidence" value="ECO:0007669"/>
    <property type="project" value="TreeGrafter"/>
</dbReference>
<accession>A0A6P2BQT5</accession>
<comment type="subcellular location">
    <subcellularLocation>
        <location evidence="1">Cell membrane</location>
        <topology evidence="1">Multi-pass membrane protein</topology>
    </subcellularLocation>
</comment>
<gene>
    <name evidence="9" type="ORF">EAS64_32445</name>
</gene>
<dbReference type="PANTHER" id="PTHR30489">
    <property type="entry name" value="LIPOPROTEIN-RELEASING SYSTEM TRANSMEMBRANE PROTEIN LOLE"/>
    <property type="match status" value="1"/>
</dbReference>
<dbReference type="OrthoDB" id="3561385at2"/>
<evidence type="ECO:0000256" key="2">
    <source>
        <dbReference type="ARBA" id="ARBA00005236"/>
    </source>
</evidence>
<dbReference type="PANTHER" id="PTHR30489:SF0">
    <property type="entry name" value="LIPOPROTEIN-RELEASING SYSTEM TRANSMEMBRANE PROTEIN LOLE"/>
    <property type="match status" value="1"/>
</dbReference>
<comment type="similarity">
    <text evidence="2">Belongs to the ABC-4 integral membrane protein family. LolC/E subfamily.</text>
</comment>
<dbReference type="RefSeq" id="WP_145859283.1">
    <property type="nucleotide sequence ID" value="NZ_RPFW01000007.1"/>
</dbReference>
<keyword evidence="6 7" id="KW-0472">Membrane</keyword>
<keyword evidence="4 7" id="KW-0812">Transmembrane</keyword>